<evidence type="ECO:0000313" key="6">
    <source>
        <dbReference type="EMBL" id="KAJ7615377.1"/>
    </source>
</evidence>
<feature type="transmembrane region" description="Helical" evidence="5">
    <location>
        <begin position="77"/>
        <end position="105"/>
    </location>
</feature>
<gene>
    <name evidence="6" type="ORF">FB45DRAFT_243208</name>
</gene>
<comment type="caution">
    <text evidence="6">The sequence shown here is derived from an EMBL/GenBank/DDBJ whole genome shotgun (WGS) entry which is preliminary data.</text>
</comment>
<dbReference type="Proteomes" id="UP001221142">
    <property type="component" value="Unassembled WGS sequence"/>
</dbReference>
<dbReference type="Gene3D" id="1.20.1070.10">
    <property type="entry name" value="Rhodopsin 7-helix transmembrane proteins"/>
    <property type="match status" value="1"/>
</dbReference>
<feature type="transmembrane region" description="Helical" evidence="5">
    <location>
        <begin position="48"/>
        <end position="71"/>
    </location>
</feature>
<feature type="transmembrane region" description="Helical" evidence="5">
    <location>
        <begin position="224"/>
        <end position="248"/>
    </location>
</feature>
<dbReference type="GO" id="GO:0007189">
    <property type="term" value="P:adenylate cyclase-activating G protein-coupled receptor signaling pathway"/>
    <property type="evidence" value="ECO:0007669"/>
    <property type="project" value="TreeGrafter"/>
</dbReference>
<feature type="transmembrane region" description="Helical" evidence="5">
    <location>
        <begin position="254"/>
        <end position="272"/>
    </location>
</feature>
<accession>A0AAD7BA41</accession>
<dbReference type="AlphaFoldDB" id="A0AAD7BA41"/>
<evidence type="ECO:0008006" key="8">
    <source>
        <dbReference type="Google" id="ProtNLM"/>
    </source>
</evidence>
<organism evidence="6 7">
    <name type="scientific">Roridomyces roridus</name>
    <dbReference type="NCBI Taxonomy" id="1738132"/>
    <lineage>
        <taxon>Eukaryota</taxon>
        <taxon>Fungi</taxon>
        <taxon>Dikarya</taxon>
        <taxon>Basidiomycota</taxon>
        <taxon>Agaricomycotina</taxon>
        <taxon>Agaricomycetes</taxon>
        <taxon>Agaricomycetidae</taxon>
        <taxon>Agaricales</taxon>
        <taxon>Marasmiineae</taxon>
        <taxon>Mycenaceae</taxon>
        <taxon>Roridomyces</taxon>
    </lineage>
</organism>
<evidence type="ECO:0000256" key="2">
    <source>
        <dbReference type="ARBA" id="ARBA00022692"/>
    </source>
</evidence>
<keyword evidence="7" id="KW-1185">Reference proteome</keyword>
<evidence type="ECO:0000256" key="1">
    <source>
        <dbReference type="ARBA" id="ARBA00004141"/>
    </source>
</evidence>
<reference evidence="6" key="1">
    <citation type="submission" date="2023-03" db="EMBL/GenBank/DDBJ databases">
        <title>Massive genome expansion in bonnet fungi (Mycena s.s.) driven by repeated elements and novel gene families across ecological guilds.</title>
        <authorList>
            <consortium name="Lawrence Berkeley National Laboratory"/>
            <person name="Harder C.B."/>
            <person name="Miyauchi S."/>
            <person name="Viragh M."/>
            <person name="Kuo A."/>
            <person name="Thoen E."/>
            <person name="Andreopoulos B."/>
            <person name="Lu D."/>
            <person name="Skrede I."/>
            <person name="Drula E."/>
            <person name="Henrissat B."/>
            <person name="Morin E."/>
            <person name="Kohler A."/>
            <person name="Barry K."/>
            <person name="LaButti K."/>
            <person name="Morin E."/>
            <person name="Salamov A."/>
            <person name="Lipzen A."/>
            <person name="Mereny Z."/>
            <person name="Hegedus B."/>
            <person name="Baldrian P."/>
            <person name="Stursova M."/>
            <person name="Weitz H."/>
            <person name="Taylor A."/>
            <person name="Grigoriev I.V."/>
            <person name="Nagy L.G."/>
            <person name="Martin F."/>
            <person name="Kauserud H."/>
        </authorList>
    </citation>
    <scope>NUCLEOTIDE SEQUENCE</scope>
    <source>
        <strain evidence="6">9284</strain>
    </source>
</reference>
<evidence type="ECO:0000256" key="5">
    <source>
        <dbReference type="SAM" id="Phobius"/>
    </source>
</evidence>
<feature type="transmembrane region" description="Helical" evidence="5">
    <location>
        <begin position="117"/>
        <end position="135"/>
    </location>
</feature>
<feature type="transmembrane region" description="Helical" evidence="5">
    <location>
        <begin position="167"/>
        <end position="189"/>
    </location>
</feature>
<dbReference type="GO" id="GO:0005886">
    <property type="term" value="C:plasma membrane"/>
    <property type="evidence" value="ECO:0007669"/>
    <property type="project" value="TreeGrafter"/>
</dbReference>
<dbReference type="GO" id="GO:0004930">
    <property type="term" value="F:G protein-coupled receptor activity"/>
    <property type="evidence" value="ECO:0007669"/>
    <property type="project" value="TreeGrafter"/>
</dbReference>
<dbReference type="PANTHER" id="PTHR23112">
    <property type="entry name" value="G PROTEIN-COUPLED RECEPTOR 157-RELATED"/>
    <property type="match status" value="1"/>
</dbReference>
<evidence type="ECO:0000256" key="3">
    <source>
        <dbReference type="ARBA" id="ARBA00022989"/>
    </source>
</evidence>
<dbReference type="EMBL" id="JARKIF010000024">
    <property type="protein sequence ID" value="KAJ7615377.1"/>
    <property type="molecule type" value="Genomic_DNA"/>
</dbReference>
<keyword evidence="2 5" id="KW-0812">Transmembrane</keyword>
<comment type="subcellular location">
    <subcellularLocation>
        <location evidence="1">Membrane</location>
        <topology evidence="1">Multi-pass membrane protein</topology>
    </subcellularLocation>
</comment>
<evidence type="ECO:0000256" key="4">
    <source>
        <dbReference type="ARBA" id="ARBA00023136"/>
    </source>
</evidence>
<protein>
    <recommendedName>
        <fullName evidence="8">G-protein coupled receptors family 2 profile 2 domain-containing protein</fullName>
    </recommendedName>
</protein>
<name>A0AAD7BA41_9AGAR</name>
<feature type="transmembrane region" description="Helical" evidence="5">
    <location>
        <begin position="15"/>
        <end position="36"/>
    </location>
</feature>
<dbReference type="PANTHER" id="PTHR23112:SF0">
    <property type="entry name" value="TRANSMEMBRANE PROTEIN 116"/>
    <property type="match status" value="1"/>
</dbReference>
<keyword evidence="4 5" id="KW-0472">Membrane</keyword>
<keyword evidence="3 5" id="KW-1133">Transmembrane helix</keyword>
<sequence>MAPGVYSKVILGVDMAGLALSVGVLAACGYLSFFHSSREHLDRVSFRLLVYALVSHVIFGIVLLIDCFYAFPGWHCSLLAFLINFNILFSASIFFCVALNLMLVLVYNVSGRMMEKYYIIGSLVLGGACLGSAYASGRLGLNTKNHLCWYNDRNPAEMPRWVIGTQIFWLLLLSAAELGVFLVIVAYLLPFTFDSSWTVARHSPDSESQARGSTRLTIVKLRGIILRIGLYPLVSCLMSVTSSVFSVYQLREQAAPVPNGALVRLVGVMIYTGRPLVYSMMAATDPAFC</sequence>
<evidence type="ECO:0000313" key="7">
    <source>
        <dbReference type="Proteomes" id="UP001221142"/>
    </source>
</evidence>
<proteinExistence type="predicted"/>